<dbReference type="EMBL" id="SHKW01000001">
    <property type="protein sequence ID" value="RZU38982.1"/>
    <property type="molecule type" value="Genomic_DNA"/>
</dbReference>
<keyword evidence="1" id="KW-0812">Transmembrane</keyword>
<dbReference type="Proteomes" id="UP000292958">
    <property type="component" value="Unassembled WGS sequence"/>
</dbReference>
<dbReference type="AlphaFoldDB" id="A0A4Q7YMK1"/>
<name>A0A4Q7YMK1_9BACT</name>
<sequence>MRHLEAVGSKQPGKITDAVLKGESLCNDMTELLLFSGALTVLGGGGLSLPVDLRLGFAAPGGLLLGFSVTIASAMSIAW</sequence>
<keyword evidence="3" id="KW-1185">Reference proteome</keyword>
<reference evidence="2 3" key="1">
    <citation type="submission" date="2019-02" db="EMBL/GenBank/DDBJ databases">
        <title>Genomic Encyclopedia of Archaeal and Bacterial Type Strains, Phase II (KMG-II): from individual species to whole genera.</title>
        <authorList>
            <person name="Goeker M."/>
        </authorList>
    </citation>
    <scope>NUCLEOTIDE SEQUENCE [LARGE SCALE GENOMIC DNA]</scope>
    <source>
        <strain evidence="2 3">DSM 18101</strain>
    </source>
</reference>
<evidence type="ECO:0000313" key="2">
    <source>
        <dbReference type="EMBL" id="RZU38982.1"/>
    </source>
</evidence>
<evidence type="ECO:0000313" key="3">
    <source>
        <dbReference type="Proteomes" id="UP000292958"/>
    </source>
</evidence>
<evidence type="ECO:0000256" key="1">
    <source>
        <dbReference type="SAM" id="Phobius"/>
    </source>
</evidence>
<proteinExistence type="predicted"/>
<feature type="transmembrane region" description="Helical" evidence="1">
    <location>
        <begin position="32"/>
        <end position="51"/>
    </location>
</feature>
<keyword evidence="1" id="KW-1133">Transmembrane helix</keyword>
<organism evidence="2 3">
    <name type="scientific">Edaphobacter modestus</name>
    <dbReference type="NCBI Taxonomy" id="388466"/>
    <lineage>
        <taxon>Bacteria</taxon>
        <taxon>Pseudomonadati</taxon>
        <taxon>Acidobacteriota</taxon>
        <taxon>Terriglobia</taxon>
        <taxon>Terriglobales</taxon>
        <taxon>Acidobacteriaceae</taxon>
        <taxon>Edaphobacter</taxon>
    </lineage>
</organism>
<evidence type="ECO:0008006" key="4">
    <source>
        <dbReference type="Google" id="ProtNLM"/>
    </source>
</evidence>
<feature type="transmembrane region" description="Helical" evidence="1">
    <location>
        <begin position="57"/>
        <end position="78"/>
    </location>
</feature>
<comment type="caution">
    <text evidence="2">The sequence shown here is derived from an EMBL/GenBank/DDBJ whole genome shotgun (WGS) entry which is preliminary data.</text>
</comment>
<accession>A0A4Q7YMK1</accession>
<protein>
    <recommendedName>
        <fullName evidence="4">Sodium/hydrogen exchanger family protein</fullName>
    </recommendedName>
</protein>
<keyword evidence="1" id="KW-0472">Membrane</keyword>
<gene>
    <name evidence="2" type="ORF">BDD14_0304</name>
</gene>